<keyword evidence="1" id="KW-0812">Transmembrane</keyword>
<organism evidence="2 3">
    <name type="scientific">Candidatus Woesebacteria bacterium GW2011_GWB1_39_12</name>
    <dbReference type="NCBI Taxonomy" id="1618574"/>
    <lineage>
        <taxon>Bacteria</taxon>
        <taxon>Candidatus Woeseibacteriota</taxon>
    </lineage>
</organism>
<dbReference type="EMBL" id="LBWB01000044">
    <property type="protein sequence ID" value="KKQ97723.1"/>
    <property type="molecule type" value="Genomic_DNA"/>
</dbReference>
<feature type="transmembrane region" description="Helical" evidence="1">
    <location>
        <begin position="126"/>
        <end position="144"/>
    </location>
</feature>
<keyword evidence="1" id="KW-0472">Membrane</keyword>
<protein>
    <recommendedName>
        <fullName evidence="4">Ferric oxidoreductase domain-containing protein</fullName>
    </recommendedName>
</protein>
<feature type="transmembrane region" description="Helical" evidence="1">
    <location>
        <begin position="83"/>
        <end position="103"/>
    </location>
</feature>
<accession>A0A0G0M0P2</accession>
<evidence type="ECO:0000313" key="2">
    <source>
        <dbReference type="EMBL" id="KKQ97723.1"/>
    </source>
</evidence>
<evidence type="ECO:0008006" key="4">
    <source>
        <dbReference type="Google" id="ProtNLM"/>
    </source>
</evidence>
<comment type="caution">
    <text evidence="2">The sequence shown here is derived from an EMBL/GenBank/DDBJ whole genome shotgun (WGS) entry which is preliminary data.</text>
</comment>
<dbReference type="Proteomes" id="UP000033881">
    <property type="component" value="Unassembled WGS sequence"/>
</dbReference>
<keyword evidence="1" id="KW-1133">Transmembrane helix</keyword>
<feature type="transmembrane region" description="Helical" evidence="1">
    <location>
        <begin position="40"/>
        <end position="62"/>
    </location>
</feature>
<evidence type="ECO:0000313" key="3">
    <source>
        <dbReference type="Proteomes" id="UP000033881"/>
    </source>
</evidence>
<name>A0A0G0M0P2_9BACT</name>
<dbReference type="AlphaFoldDB" id="A0A0G0M0P2"/>
<gene>
    <name evidence="2" type="ORF">UT24_C0044G0003</name>
</gene>
<sequence length="218" mass="25581">MNKRVFLAIWFLSILLGPITVLLSISKVPGPITTLLWVNIFQRAVALVAFVMIFWQIALGSNMQRWIEKYGAWVFKFHLTEGAIAYTLIFLHPLAFLLFNYMATKVFDPFYVYTGFCVICQTQTELFYSFGRVAFWMVSAAVLAAKLRTRPWWREYWRKIHILNYLVFIFVAVHSFFVGTDSHSFPFVIFYFFSVPIVLYIIVWKLLVFFKPASMVNS</sequence>
<feature type="transmembrane region" description="Helical" evidence="1">
    <location>
        <begin position="156"/>
        <end position="177"/>
    </location>
</feature>
<reference evidence="2 3" key="1">
    <citation type="journal article" date="2015" name="Nature">
        <title>rRNA introns, odd ribosomes, and small enigmatic genomes across a large radiation of phyla.</title>
        <authorList>
            <person name="Brown C.T."/>
            <person name="Hug L.A."/>
            <person name="Thomas B.C."/>
            <person name="Sharon I."/>
            <person name="Castelle C.J."/>
            <person name="Singh A."/>
            <person name="Wilkins M.J."/>
            <person name="Williams K.H."/>
            <person name="Banfield J.F."/>
        </authorList>
    </citation>
    <scope>NUCLEOTIDE SEQUENCE [LARGE SCALE GENOMIC DNA]</scope>
</reference>
<evidence type="ECO:0000256" key="1">
    <source>
        <dbReference type="SAM" id="Phobius"/>
    </source>
</evidence>
<proteinExistence type="predicted"/>
<feature type="transmembrane region" description="Helical" evidence="1">
    <location>
        <begin position="189"/>
        <end position="210"/>
    </location>
</feature>